<comment type="similarity">
    <text evidence="2">Belongs to the HPF/YfiA ribosome-associated protein family. Long HPF subfamily.</text>
</comment>
<keyword evidence="1 2" id="KW-0810">Translation regulation</keyword>
<dbReference type="EMBL" id="LDTZ01000016">
    <property type="protein sequence ID" value="KNA91593.1"/>
    <property type="molecule type" value="Genomic_DNA"/>
</dbReference>
<dbReference type="InterPro" id="IPR003489">
    <property type="entry name" value="RHF/RaiA"/>
</dbReference>
<dbReference type="Pfam" id="PF16321">
    <property type="entry name" value="Ribosom_S30AE_C"/>
    <property type="match status" value="1"/>
</dbReference>
<evidence type="ECO:0000313" key="5">
    <source>
        <dbReference type="Proteomes" id="UP000037247"/>
    </source>
</evidence>
<dbReference type="Gene3D" id="3.30.505.50">
    <property type="entry name" value="Sigma 54 modulation/S30EA ribosomal protein, C-terminal domain"/>
    <property type="match status" value="1"/>
</dbReference>
<evidence type="ECO:0000256" key="1">
    <source>
        <dbReference type="ARBA" id="ARBA00022845"/>
    </source>
</evidence>
<dbReference type="InterPro" id="IPR050574">
    <property type="entry name" value="HPF/YfiA_ribosome-assoc"/>
</dbReference>
<evidence type="ECO:0000259" key="3">
    <source>
        <dbReference type="Pfam" id="PF16321"/>
    </source>
</evidence>
<comment type="subcellular location">
    <subcellularLocation>
        <location evidence="2">Cytoplasm</location>
    </subcellularLocation>
</comment>
<comment type="subunit">
    <text evidence="2">Interacts with 100S ribosomes.</text>
</comment>
<dbReference type="InterPro" id="IPR034694">
    <property type="entry name" value="HPF_long/plastid"/>
</dbReference>
<dbReference type="InterPro" id="IPR032528">
    <property type="entry name" value="Ribosom_S30AE_C"/>
</dbReference>
<dbReference type="InterPro" id="IPR038416">
    <property type="entry name" value="Ribosom_S30AE_C_sf"/>
</dbReference>
<name>A0ABR5ID55_9ACTN</name>
<evidence type="ECO:0000256" key="2">
    <source>
        <dbReference type="HAMAP-Rule" id="MF_00839"/>
    </source>
</evidence>
<keyword evidence="2" id="KW-0963">Cytoplasm</keyword>
<dbReference type="NCBIfam" id="TIGR00741">
    <property type="entry name" value="yfiA"/>
    <property type="match status" value="1"/>
</dbReference>
<dbReference type="Gene3D" id="3.30.160.100">
    <property type="entry name" value="Ribosome hibernation promotion factor-like"/>
    <property type="match status" value="1"/>
</dbReference>
<gene>
    <name evidence="2" type="primary">hpf</name>
    <name evidence="4" type="ORF">ABW18_10515</name>
</gene>
<comment type="function">
    <text evidence="2">Required for dimerization of active 70S ribosomes into 100S ribosomes in stationary phase; 100S ribosomes are translationally inactive and sometimes present during exponential growth.</text>
</comment>
<dbReference type="HAMAP" id="MF_00839">
    <property type="entry name" value="HPF"/>
    <property type="match status" value="1"/>
</dbReference>
<dbReference type="InterPro" id="IPR036567">
    <property type="entry name" value="RHF-like"/>
</dbReference>
<keyword evidence="5" id="KW-1185">Reference proteome</keyword>
<accession>A0ABR5ID55</accession>
<dbReference type="Pfam" id="PF02482">
    <property type="entry name" value="Ribosomal_S30AE"/>
    <property type="match status" value="1"/>
</dbReference>
<protein>
    <recommendedName>
        <fullName evidence="2">Ribosome hibernation promoting factor</fullName>
        <shortName evidence="2">HPF</shortName>
    </recommendedName>
</protein>
<proteinExistence type="inferred from homology"/>
<comment type="caution">
    <text evidence="4">The sequence shown here is derived from an EMBL/GenBank/DDBJ whole genome shotgun (WGS) entry which is preliminary data.</text>
</comment>
<dbReference type="RefSeq" id="WP_049698900.1">
    <property type="nucleotide sequence ID" value="NZ_JAQDQF010000010.1"/>
</dbReference>
<sequence>MSQVVHRKGRRESKVGATTDEYDAEFAFVRPPGTVESDEPAEPNATVVFAGRNVEIPEHYQIYVRDKLARLERFDLNVYRFDVELNHERNPRQSKACQQVEITATGKGPVVRAQACAENFYAALEASLDKVESRLRRVKDRRRVHYGNRRPISVAEATEVGAPPLRVDQLTVDELSGDPGSVDGTQTWDDGVDDHTPGQIVRVKEHPAVPMTVDDALYEMELVGHDFFLFHDKETDQASVVYRRHAFDYGLIRLV</sequence>
<evidence type="ECO:0000313" key="4">
    <source>
        <dbReference type="EMBL" id="KNA91593.1"/>
    </source>
</evidence>
<dbReference type="SUPFAM" id="SSF69754">
    <property type="entry name" value="Ribosome binding protein Y (YfiA homologue)"/>
    <property type="match status" value="1"/>
</dbReference>
<organism evidence="4 5">
    <name type="scientific">Gordonia jacobaea</name>
    <dbReference type="NCBI Taxonomy" id="122202"/>
    <lineage>
        <taxon>Bacteria</taxon>
        <taxon>Bacillati</taxon>
        <taxon>Actinomycetota</taxon>
        <taxon>Actinomycetes</taxon>
        <taxon>Mycobacteriales</taxon>
        <taxon>Gordoniaceae</taxon>
        <taxon>Gordonia</taxon>
    </lineage>
</organism>
<feature type="domain" description="Sigma 54 modulation/S30EA ribosomal protein C-terminal" evidence="3">
    <location>
        <begin position="197"/>
        <end position="251"/>
    </location>
</feature>
<dbReference type="PANTHER" id="PTHR33231">
    <property type="entry name" value="30S RIBOSOMAL PROTEIN"/>
    <property type="match status" value="1"/>
</dbReference>
<dbReference type="CDD" id="cd00552">
    <property type="entry name" value="RaiA"/>
    <property type="match status" value="1"/>
</dbReference>
<reference evidence="4 5" key="1">
    <citation type="submission" date="2015-05" db="EMBL/GenBank/DDBJ databases">
        <title>Draft genome sequence of the bacterium Gordonia jacobaea a new member of the Gordonia genus.</title>
        <authorList>
            <person name="Jimenez-Galisteo G."/>
            <person name="Dominguez A."/>
            <person name="Munoz E."/>
            <person name="Vinas M."/>
        </authorList>
    </citation>
    <scope>NUCLEOTIDE SEQUENCE [LARGE SCALE GENOMIC DNA]</scope>
    <source>
        <strain evidence="5">mv1</strain>
    </source>
</reference>
<dbReference type="Proteomes" id="UP000037247">
    <property type="component" value="Unassembled WGS sequence"/>
</dbReference>
<dbReference type="PANTHER" id="PTHR33231:SF1">
    <property type="entry name" value="30S RIBOSOMAL PROTEIN"/>
    <property type="match status" value="1"/>
</dbReference>